<accession>A0ACB9XHT0</accession>
<organism evidence="1 2">
    <name type="scientific">Chaenocephalus aceratus</name>
    <name type="common">Blackfin icefish</name>
    <name type="synonym">Chaenichthys aceratus</name>
    <dbReference type="NCBI Taxonomy" id="36190"/>
    <lineage>
        <taxon>Eukaryota</taxon>
        <taxon>Metazoa</taxon>
        <taxon>Chordata</taxon>
        <taxon>Craniata</taxon>
        <taxon>Vertebrata</taxon>
        <taxon>Euteleostomi</taxon>
        <taxon>Actinopterygii</taxon>
        <taxon>Neopterygii</taxon>
        <taxon>Teleostei</taxon>
        <taxon>Neoteleostei</taxon>
        <taxon>Acanthomorphata</taxon>
        <taxon>Eupercaria</taxon>
        <taxon>Perciformes</taxon>
        <taxon>Notothenioidei</taxon>
        <taxon>Channichthyidae</taxon>
        <taxon>Chaenocephalus</taxon>
    </lineage>
</organism>
<evidence type="ECO:0000313" key="1">
    <source>
        <dbReference type="EMBL" id="KAI4826137.1"/>
    </source>
</evidence>
<comment type="caution">
    <text evidence="1">The sequence shown here is derived from an EMBL/GenBank/DDBJ whole genome shotgun (WGS) entry which is preliminary data.</text>
</comment>
<dbReference type="EMBL" id="CM043790">
    <property type="protein sequence ID" value="KAI4826137.1"/>
    <property type="molecule type" value="Genomic_DNA"/>
</dbReference>
<dbReference type="Proteomes" id="UP001057452">
    <property type="component" value="Chromosome 6"/>
</dbReference>
<proteinExistence type="predicted"/>
<protein>
    <submittedName>
        <fullName evidence="1">Uncharacterized protein</fullName>
    </submittedName>
</protein>
<reference evidence="1" key="1">
    <citation type="submission" date="2022-05" db="EMBL/GenBank/DDBJ databases">
        <title>Chromosome-level genome of Chaenocephalus aceratus.</title>
        <authorList>
            <person name="Park H."/>
        </authorList>
    </citation>
    <scope>NUCLEOTIDE SEQUENCE</scope>
    <source>
        <strain evidence="1">KU_202001</strain>
    </source>
</reference>
<gene>
    <name evidence="1" type="ORF">KUCAC02_021784</name>
</gene>
<sequence>MRGLLALTVLFVAVFGKETFEGHQVLRMYAKNEDQLSLINDLEGNHEFELDFWRGVTDVRTPVDSVKTHLESNAINYSIMIGDLQAMLDEERKEMVSAARVPKPKNADSYDYARYHPIDEIYSFQDMLVAENPKLVSKIVIGKSYEGRDLNVLKFSTGGTNRPAILDRYWNPLQRVGHSGQRHLVRQKDRG</sequence>
<keyword evidence="2" id="KW-1185">Reference proteome</keyword>
<name>A0ACB9XHT0_CHAAC</name>
<evidence type="ECO:0000313" key="2">
    <source>
        <dbReference type="Proteomes" id="UP001057452"/>
    </source>
</evidence>